<feature type="domain" description="Pyrrolo-quinoline quinone repeat" evidence="1">
    <location>
        <begin position="133"/>
        <end position="296"/>
    </location>
</feature>
<dbReference type="Proteomes" id="UP000509667">
    <property type="component" value="Chromosome"/>
</dbReference>
<dbReference type="EMBL" id="CP058910">
    <property type="protein sequence ID" value="QLH77215.1"/>
    <property type="molecule type" value="Genomic_DNA"/>
</dbReference>
<organism evidence="2 3">
    <name type="scientific">Halosimplex rubrum</name>
    <dbReference type="NCBI Taxonomy" id="869889"/>
    <lineage>
        <taxon>Archaea</taxon>
        <taxon>Methanobacteriati</taxon>
        <taxon>Methanobacteriota</taxon>
        <taxon>Stenosarchaea group</taxon>
        <taxon>Halobacteria</taxon>
        <taxon>Halobacteriales</taxon>
        <taxon>Haloarculaceae</taxon>
        <taxon>Halosimplex</taxon>
    </lineage>
</organism>
<dbReference type="KEGG" id="hrr:HZS55_07880"/>
<evidence type="ECO:0000313" key="3">
    <source>
        <dbReference type="Proteomes" id="UP000509667"/>
    </source>
</evidence>
<dbReference type="OrthoDB" id="145878at2157"/>
<dbReference type="PANTHER" id="PTHR34512">
    <property type="entry name" value="CELL SURFACE PROTEIN"/>
    <property type="match status" value="1"/>
</dbReference>
<dbReference type="RefSeq" id="WP_179911144.1">
    <property type="nucleotide sequence ID" value="NZ_CP058910.1"/>
</dbReference>
<proteinExistence type="predicted"/>
<gene>
    <name evidence="2" type="ORF">HZS55_07880</name>
</gene>
<evidence type="ECO:0000259" key="1">
    <source>
        <dbReference type="Pfam" id="PF13360"/>
    </source>
</evidence>
<dbReference type="PANTHER" id="PTHR34512:SF30">
    <property type="entry name" value="OUTER MEMBRANE PROTEIN ASSEMBLY FACTOR BAMB"/>
    <property type="match status" value="1"/>
</dbReference>
<protein>
    <submittedName>
        <fullName evidence="2">PQQ-like beta-propeller repeat protein</fullName>
    </submittedName>
</protein>
<dbReference type="SUPFAM" id="SSF50998">
    <property type="entry name" value="Quinoprotein alcohol dehydrogenase-like"/>
    <property type="match status" value="1"/>
</dbReference>
<dbReference type="InterPro" id="IPR011047">
    <property type="entry name" value="Quinoprotein_ADH-like_sf"/>
</dbReference>
<accession>A0A7D5T5U0</accession>
<dbReference type="AlphaFoldDB" id="A0A7D5T5U0"/>
<dbReference type="Pfam" id="PF13360">
    <property type="entry name" value="PQQ_2"/>
    <property type="match status" value="1"/>
</dbReference>
<dbReference type="GeneID" id="56077773"/>
<reference evidence="2 3" key="1">
    <citation type="submission" date="2020-07" db="EMBL/GenBank/DDBJ databases">
        <title>Halosimplex pelagicum sp. nov. and Halosimplex rubrum sp. nov., isolated from salted brown alga Laminaria, and emended description of the genus Halosimplex.</title>
        <authorList>
            <person name="Cui H."/>
        </authorList>
    </citation>
    <scope>NUCLEOTIDE SEQUENCE [LARGE SCALE GENOMIC DNA]</scope>
    <source>
        <strain evidence="2 3">R27</strain>
    </source>
</reference>
<name>A0A7D5T5U0_9EURY</name>
<dbReference type="Gene3D" id="2.130.10.10">
    <property type="entry name" value="YVTN repeat-like/Quinoprotein amine dehydrogenase"/>
    <property type="match status" value="2"/>
</dbReference>
<sequence length="403" mass="45508">MWKPSRRALIASLGTVLGAGYLGGRGYCHETGCADEQSKYLITPKLEPAWTKQTYNSCRFCRNDPGDKYDRESLAIADSNTLWTTSGSVFSRSPDSGEVNWEVDITTYTRPYAISHTDETVFIAGGRYPDGQPVASVDRETGEVLDKGKLPESPINMIPVLDGETETVCREANKIELLAYNARTGDYQWGTDDFAWISDFNIQRMAAGAGHIYLSGVNEANERVIVALDSVSGNPEWRFNPDRRPIWLKFSRDNLLFVHSTNYNDRKGKVVSLNPTDGTLSWEYTLEKEPDYNISMSNNHIVFDDPVSGKIHILDSRTGEHRWGTQIDERTVERPKVTNDSVFIPYQHSNNPLLPQVEHGMYQYNLNTRKLTGQRVFYDPIVDIAATNERAFVLSGPDIWGFQ</sequence>
<dbReference type="InterPro" id="IPR002372">
    <property type="entry name" value="PQQ_rpt_dom"/>
</dbReference>
<keyword evidence="3" id="KW-1185">Reference proteome</keyword>
<dbReference type="InterPro" id="IPR015943">
    <property type="entry name" value="WD40/YVTN_repeat-like_dom_sf"/>
</dbReference>
<evidence type="ECO:0000313" key="2">
    <source>
        <dbReference type="EMBL" id="QLH77215.1"/>
    </source>
</evidence>